<sequence>MGYLEIQRSEKYFKNVNIIRDNDNKIKISWNLEENLEKVNIYWSKTPNINADEEYITSVEGKASVTFDDPDIKRRNYFILKAKGYVPEVIAEVLIPFKGVNNFRDLGGYKTKYGRRVKWNTFYRSDQLAGLTKEDIEYLKNLGVKTIFDYRSKAEVDQKPDPLIDGIENINISAMRSLDNQDRNFDMISIIKKTRSLKSLGNPCEFLKNGYIEMVSDNKAFKKLMEYIEYPDKMPIIQHCTAGKDRTGIGSALILLALGVSEETVIEDYLLTNIYRSHKNESLIKSIQPILKDEESIEICKALMEVRREYIESSLNTIKETYGSIEKYLEEEYGLSEEKRNKLQQYYLE</sequence>
<dbReference type="InterPro" id="IPR026893">
    <property type="entry name" value="Tyr/Ser_Pase_IphP-type"/>
</dbReference>
<dbReference type="Pfam" id="PF13350">
    <property type="entry name" value="Y_phosphatase3"/>
    <property type="match status" value="1"/>
</dbReference>
<feature type="domain" description="Tyrosine specific protein phosphatases" evidence="2">
    <location>
        <begin position="219"/>
        <end position="290"/>
    </location>
</feature>
<proteinExistence type="inferred from homology"/>
<dbReference type="SUPFAM" id="SSF52799">
    <property type="entry name" value="(Phosphotyrosine protein) phosphatases II"/>
    <property type="match status" value="1"/>
</dbReference>
<evidence type="ECO:0000256" key="1">
    <source>
        <dbReference type="ARBA" id="ARBA00009580"/>
    </source>
</evidence>
<dbReference type="InterPro" id="IPR029021">
    <property type="entry name" value="Prot-tyrosine_phosphatase-like"/>
</dbReference>
<dbReference type="EMBL" id="JAPQES010000003">
    <property type="protein sequence ID" value="MCY6371166.1"/>
    <property type="molecule type" value="Genomic_DNA"/>
</dbReference>
<dbReference type="PROSITE" id="PS50056">
    <property type="entry name" value="TYR_PHOSPHATASE_2"/>
    <property type="match status" value="1"/>
</dbReference>
<gene>
    <name evidence="3" type="ORF">OXH55_11020</name>
</gene>
<dbReference type="Gene3D" id="3.90.190.10">
    <property type="entry name" value="Protein tyrosine phosphatase superfamily"/>
    <property type="match status" value="1"/>
</dbReference>
<dbReference type="InterPro" id="IPR000387">
    <property type="entry name" value="Tyr_Pase_dom"/>
</dbReference>
<organism evidence="3 4">
    <name type="scientific">Clostridium ganghwense</name>
    <dbReference type="NCBI Taxonomy" id="312089"/>
    <lineage>
        <taxon>Bacteria</taxon>
        <taxon>Bacillati</taxon>
        <taxon>Bacillota</taxon>
        <taxon>Clostridia</taxon>
        <taxon>Eubacteriales</taxon>
        <taxon>Clostridiaceae</taxon>
        <taxon>Clostridium</taxon>
    </lineage>
</organism>
<evidence type="ECO:0000259" key="2">
    <source>
        <dbReference type="PROSITE" id="PS50056"/>
    </source>
</evidence>
<comment type="caution">
    <text evidence="3">The sequence shown here is derived from an EMBL/GenBank/DDBJ whole genome shotgun (WGS) entry which is preliminary data.</text>
</comment>
<dbReference type="PANTHER" id="PTHR31126">
    <property type="entry name" value="TYROSINE-PROTEIN PHOSPHATASE"/>
    <property type="match status" value="1"/>
</dbReference>
<evidence type="ECO:0000313" key="4">
    <source>
        <dbReference type="Proteomes" id="UP001079657"/>
    </source>
</evidence>
<reference evidence="3" key="1">
    <citation type="submission" date="2022-12" db="EMBL/GenBank/DDBJ databases">
        <authorList>
            <person name="Wang J."/>
        </authorList>
    </citation>
    <scope>NUCLEOTIDE SEQUENCE</scope>
    <source>
        <strain evidence="3">HY-42-06</strain>
    </source>
</reference>
<dbReference type="Proteomes" id="UP001079657">
    <property type="component" value="Unassembled WGS sequence"/>
</dbReference>
<protein>
    <submittedName>
        <fullName evidence="3">Tyrosine-protein phosphatase</fullName>
    </submittedName>
</protein>
<name>A0ABT4CQ35_9CLOT</name>
<keyword evidence="4" id="KW-1185">Reference proteome</keyword>
<comment type="similarity">
    <text evidence="1">Belongs to the protein-tyrosine phosphatase family.</text>
</comment>
<accession>A0ABT4CQ35</accession>
<dbReference type="PANTHER" id="PTHR31126:SF1">
    <property type="entry name" value="TYROSINE SPECIFIC PROTEIN PHOSPHATASES DOMAIN-CONTAINING PROTEIN"/>
    <property type="match status" value="1"/>
</dbReference>
<dbReference type="RefSeq" id="WP_268050024.1">
    <property type="nucleotide sequence ID" value="NZ_JAPQES010000003.1"/>
</dbReference>
<evidence type="ECO:0000313" key="3">
    <source>
        <dbReference type="EMBL" id="MCY6371166.1"/>
    </source>
</evidence>